<name>A0ACA9RTT4_9GLOM</name>
<proteinExistence type="predicted"/>
<protein>
    <submittedName>
        <fullName evidence="1">30084_t:CDS:1</fullName>
    </submittedName>
</protein>
<sequence>MKETIPKYTPGLREAVRKSENDELKIFQKEWEEHLLDEDKLIENGSKNKKWWWKK</sequence>
<evidence type="ECO:0000313" key="1">
    <source>
        <dbReference type="EMBL" id="CAG8810555.1"/>
    </source>
</evidence>
<reference evidence="1" key="1">
    <citation type="submission" date="2021-06" db="EMBL/GenBank/DDBJ databases">
        <authorList>
            <person name="Kallberg Y."/>
            <person name="Tangrot J."/>
            <person name="Rosling A."/>
        </authorList>
    </citation>
    <scope>NUCLEOTIDE SEQUENCE</scope>
    <source>
        <strain evidence="1">MA461A</strain>
    </source>
</reference>
<comment type="caution">
    <text evidence="1">The sequence shown here is derived from an EMBL/GenBank/DDBJ whole genome shotgun (WGS) entry which is preliminary data.</text>
</comment>
<dbReference type="EMBL" id="CAJVQC010071413">
    <property type="protein sequence ID" value="CAG8810555.1"/>
    <property type="molecule type" value="Genomic_DNA"/>
</dbReference>
<organism evidence="1 2">
    <name type="scientific">Racocetra persica</name>
    <dbReference type="NCBI Taxonomy" id="160502"/>
    <lineage>
        <taxon>Eukaryota</taxon>
        <taxon>Fungi</taxon>
        <taxon>Fungi incertae sedis</taxon>
        <taxon>Mucoromycota</taxon>
        <taxon>Glomeromycotina</taxon>
        <taxon>Glomeromycetes</taxon>
        <taxon>Diversisporales</taxon>
        <taxon>Gigasporaceae</taxon>
        <taxon>Racocetra</taxon>
    </lineage>
</organism>
<dbReference type="Proteomes" id="UP000789920">
    <property type="component" value="Unassembled WGS sequence"/>
</dbReference>
<evidence type="ECO:0000313" key="2">
    <source>
        <dbReference type="Proteomes" id="UP000789920"/>
    </source>
</evidence>
<accession>A0ACA9RTT4</accession>
<keyword evidence="2" id="KW-1185">Reference proteome</keyword>
<gene>
    <name evidence="1" type="ORF">RPERSI_LOCUS23108</name>
</gene>